<reference evidence="1 2" key="1">
    <citation type="journal article" date="2018" name="Nat. Genet.">
        <title>The Rosa genome provides new insights in the design of modern roses.</title>
        <authorList>
            <person name="Bendahmane M."/>
        </authorList>
    </citation>
    <scope>NUCLEOTIDE SEQUENCE [LARGE SCALE GENOMIC DNA]</scope>
    <source>
        <strain evidence="2">cv. Old Blush</strain>
    </source>
</reference>
<dbReference type="GO" id="GO:0004582">
    <property type="term" value="F:dolichyl-phosphate beta-D-mannosyltransferase activity"/>
    <property type="evidence" value="ECO:0007669"/>
    <property type="project" value="UniProtKB-EC"/>
</dbReference>
<evidence type="ECO:0000313" key="2">
    <source>
        <dbReference type="Proteomes" id="UP000238479"/>
    </source>
</evidence>
<name>A0A2P6PIN0_ROSCH</name>
<keyword evidence="2" id="KW-1185">Reference proteome</keyword>
<gene>
    <name evidence="1" type="ORF">RchiOBHm_Chr7g0243081</name>
</gene>
<dbReference type="EMBL" id="PDCK01000045">
    <property type="protein sequence ID" value="PRQ21785.1"/>
    <property type="molecule type" value="Genomic_DNA"/>
</dbReference>
<protein>
    <submittedName>
        <fullName evidence="1">Putative dolichyl-phosphate beta-D-mannosyltransferase</fullName>
        <ecNumber evidence="1">2.4.1.83</ecNumber>
    </submittedName>
</protein>
<organism evidence="1 2">
    <name type="scientific">Rosa chinensis</name>
    <name type="common">China rose</name>
    <dbReference type="NCBI Taxonomy" id="74649"/>
    <lineage>
        <taxon>Eukaryota</taxon>
        <taxon>Viridiplantae</taxon>
        <taxon>Streptophyta</taxon>
        <taxon>Embryophyta</taxon>
        <taxon>Tracheophyta</taxon>
        <taxon>Spermatophyta</taxon>
        <taxon>Magnoliopsida</taxon>
        <taxon>eudicotyledons</taxon>
        <taxon>Gunneridae</taxon>
        <taxon>Pentapetalae</taxon>
        <taxon>rosids</taxon>
        <taxon>fabids</taxon>
        <taxon>Rosales</taxon>
        <taxon>Rosaceae</taxon>
        <taxon>Rosoideae</taxon>
        <taxon>Rosoideae incertae sedis</taxon>
        <taxon>Rosa</taxon>
    </lineage>
</organism>
<sequence length="49" mass="5498">MKHIEKNSDLVGDHLFLIGLLQTTIIPRGHTFVVPLGCYGLQMVEVYNS</sequence>
<keyword evidence="1" id="KW-0328">Glycosyltransferase</keyword>
<evidence type="ECO:0000313" key="1">
    <source>
        <dbReference type="EMBL" id="PRQ21785.1"/>
    </source>
</evidence>
<dbReference type="AlphaFoldDB" id="A0A2P6PIN0"/>
<dbReference type="Proteomes" id="UP000238479">
    <property type="component" value="Chromosome 7"/>
</dbReference>
<dbReference type="Gramene" id="PRQ21785">
    <property type="protein sequence ID" value="PRQ21785"/>
    <property type="gene ID" value="RchiOBHm_Chr7g0243081"/>
</dbReference>
<keyword evidence="1" id="KW-0808">Transferase</keyword>
<proteinExistence type="predicted"/>
<comment type="caution">
    <text evidence="1">The sequence shown here is derived from an EMBL/GenBank/DDBJ whole genome shotgun (WGS) entry which is preliminary data.</text>
</comment>
<dbReference type="EC" id="2.4.1.83" evidence="1"/>
<accession>A0A2P6PIN0</accession>